<dbReference type="SUPFAM" id="SSF50969">
    <property type="entry name" value="YVTN repeat-like/Quinoprotein amine dehydrogenase"/>
    <property type="match status" value="1"/>
</dbReference>
<dbReference type="EMBL" id="JBICRM010000001">
    <property type="protein sequence ID" value="MFG1701560.1"/>
    <property type="molecule type" value="Genomic_DNA"/>
</dbReference>
<protein>
    <submittedName>
        <fullName evidence="2">TolB family protein</fullName>
    </submittedName>
</protein>
<sequence length="318" mass="34280">MIAKFAIALSLTLFAQAAPLSTPAAAQVDLALPGTADMKYHEKTGDPVRLTAYGLGTRRTYLRSTTGPIIGNAFAWEKTLSEVSVSPGGRLAAGVPRAYRSGYDALVVTDRTTGGTTSIRTVKKPLTASYASWSRDAKKVALTVEQKVSGRWRVLGYTVVDVAAKTARTVRISGLSRSAGFWWSPDGNLVSRYGTGLRVYRPADGTVVRTYAGAGLPTGPEDSFSPSGRRVATWCPSRFKEQLCLVDAATGKIARRVNAKPEALFGWWDESHVIAVMSGKSAYRLSVLDLSGKVTRVLADVPRKTWAADLWLSFTRTS</sequence>
<organism evidence="2 3">
    <name type="scientific">Nonomuraea marmarensis</name>
    <dbReference type="NCBI Taxonomy" id="3351344"/>
    <lineage>
        <taxon>Bacteria</taxon>
        <taxon>Bacillati</taxon>
        <taxon>Actinomycetota</taxon>
        <taxon>Actinomycetes</taxon>
        <taxon>Streptosporangiales</taxon>
        <taxon>Streptosporangiaceae</taxon>
        <taxon>Nonomuraea</taxon>
    </lineage>
</organism>
<evidence type="ECO:0000256" key="1">
    <source>
        <dbReference type="SAM" id="SignalP"/>
    </source>
</evidence>
<keyword evidence="1" id="KW-0732">Signal</keyword>
<name>A0ABW7A2J8_9ACTN</name>
<comment type="caution">
    <text evidence="2">The sequence shown here is derived from an EMBL/GenBank/DDBJ whole genome shotgun (WGS) entry which is preliminary data.</text>
</comment>
<dbReference type="Proteomes" id="UP001603978">
    <property type="component" value="Unassembled WGS sequence"/>
</dbReference>
<feature type="chain" id="PRO_5045577216" evidence="1">
    <location>
        <begin position="18"/>
        <end position="318"/>
    </location>
</feature>
<dbReference type="InterPro" id="IPR011044">
    <property type="entry name" value="Quino_amine_DH_bsu"/>
</dbReference>
<evidence type="ECO:0000313" key="2">
    <source>
        <dbReference type="EMBL" id="MFG1701560.1"/>
    </source>
</evidence>
<accession>A0ABW7A2J8</accession>
<dbReference type="Gene3D" id="2.120.10.30">
    <property type="entry name" value="TolB, C-terminal domain"/>
    <property type="match status" value="1"/>
</dbReference>
<evidence type="ECO:0000313" key="3">
    <source>
        <dbReference type="Proteomes" id="UP001603978"/>
    </source>
</evidence>
<dbReference type="InterPro" id="IPR011042">
    <property type="entry name" value="6-blade_b-propeller_TolB-like"/>
</dbReference>
<keyword evidence="3" id="KW-1185">Reference proteome</keyword>
<gene>
    <name evidence="2" type="ORF">ACFLIM_00080</name>
</gene>
<proteinExistence type="predicted"/>
<feature type="signal peptide" evidence="1">
    <location>
        <begin position="1"/>
        <end position="17"/>
    </location>
</feature>
<dbReference type="RefSeq" id="WP_393160474.1">
    <property type="nucleotide sequence ID" value="NZ_JBICRM010000001.1"/>
</dbReference>
<reference evidence="2 3" key="1">
    <citation type="submission" date="2024-10" db="EMBL/GenBank/DDBJ databases">
        <authorList>
            <person name="Topkara A.R."/>
            <person name="Saygin H."/>
        </authorList>
    </citation>
    <scope>NUCLEOTIDE SEQUENCE [LARGE SCALE GENOMIC DNA]</scope>
    <source>
        <strain evidence="2 3">M3C6</strain>
    </source>
</reference>